<feature type="transmembrane region" description="Helical" evidence="1">
    <location>
        <begin position="20"/>
        <end position="40"/>
    </location>
</feature>
<keyword evidence="3" id="KW-1185">Reference proteome</keyword>
<feature type="transmembrane region" description="Helical" evidence="1">
    <location>
        <begin position="52"/>
        <end position="75"/>
    </location>
</feature>
<organism evidence="2 3">
    <name type="scientific">Terriglobus aquaticus</name>
    <dbReference type="NCBI Taxonomy" id="940139"/>
    <lineage>
        <taxon>Bacteria</taxon>
        <taxon>Pseudomonadati</taxon>
        <taxon>Acidobacteriota</taxon>
        <taxon>Terriglobia</taxon>
        <taxon>Terriglobales</taxon>
        <taxon>Acidobacteriaceae</taxon>
        <taxon>Terriglobus</taxon>
    </lineage>
</organism>
<evidence type="ECO:0008006" key="4">
    <source>
        <dbReference type="Google" id="ProtNLM"/>
    </source>
</evidence>
<evidence type="ECO:0000256" key="1">
    <source>
        <dbReference type="SAM" id="Phobius"/>
    </source>
</evidence>
<accession>A0ABW9KI03</accession>
<keyword evidence="1" id="KW-0472">Membrane</keyword>
<evidence type="ECO:0000313" key="3">
    <source>
        <dbReference type="Proteomes" id="UP001634747"/>
    </source>
</evidence>
<keyword evidence="1" id="KW-1133">Transmembrane helix</keyword>
<reference evidence="2 3" key="1">
    <citation type="submission" date="2024-12" db="EMBL/GenBank/DDBJ databases">
        <authorList>
            <person name="Lee Y."/>
        </authorList>
    </citation>
    <scope>NUCLEOTIDE SEQUENCE [LARGE SCALE GENOMIC DNA]</scope>
    <source>
        <strain evidence="2 3">03SUJ4</strain>
    </source>
</reference>
<dbReference type="Proteomes" id="UP001634747">
    <property type="component" value="Unassembled WGS sequence"/>
</dbReference>
<proteinExistence type="predicted"/>
<keyword evidence="1" id="KW-0812">Transmembrane</keyword>
<gene>
    <name evidence="2" type="ORF">ACK2TP_06180</name>
</gene>
<dbReference type="PROSITE" id="PS51257">
    <property type="entry name" value="PROKAR_LIPOPROTEIN"/>
    <property type="match status" value="1"/>
</dbReference>
<dbReference type="RefSeq" id="WP_263413128.1">
    <property type="nucleotide sequence ID" value="NZ_BAABBH010000001.1"/>
</dbReference>
<sequence>MTAPAQRVPGRMRKDTRAILRVAAPIWLVGMACWLFVALSGGLTKHGPTTPWGWICLMVGLGCVPTGSLFLLLGIGKYFEDRKRVS</sequence>
<name>A0ABW9KI03_9BACT</name>
<evidence type="ECO:0000313" key="2">
    <source>
        <dbReference type="EMBL" id="MFN2975344.1"/>
    </source>
</evidence>
<comment type="caution">
    <text evidence="2">The sequence shown here is derived from an EMBL/GenBank/DDBJ whole genome shotgun (WGS) entry which is preliminary data.</text>
</comment>
<dbReference type="EMBL" id="JBJYXY010000001">
    <property type="protein sequence ID" value="MFN2975344.1"/>
    <property type="molecule type" value="Genomic_DNA"/>
</dbReference>
<protein>
    <recommendedName>
        <fullName evidence="4">DUF997 family protein</fullName>
    </recommendedName>
</protein>